<sequence length="681" mass="77454">MNIIPTVDGQSHTFLSENVRQLICESFEGLECAGINAIRASECDFTEDGYLLWEKIGTVLGQDLINDHSNCDYHDAVTRLRPVCHAVHQELICLQPPEFEMQYMPCLLWTGCERRFQECFKLLKSPNTADNNLCLLLLTSSLEHALGDVYLSYSCAPHCPSLLKDLLATQELKEVFGETVIRLLHILIGPPSSLNLRNVLWHGFAGPGEVPIQYISLLLVITASLNVKLKDPPFCSREIKRRPLIALSTCADDKLHSAFPTLELCNMTEIFNLFYSSSFIIPSMLPLWLTALDYLKEQRFDFCVMLLLPQLEHGLRRVFACVNNCPHRVLTAESTVLYTTFDEILAPVLQDGTENLLRQELGDALMEMLLDVLVHSEGPRIRDRISHGEVDLQQISQQLANHILCICIAFAGSYLNSDAGNFPITSRICETAKVYKSLFHPISLLAKVVHNLAFLLLKWKDLPKPSAEEFDILECDGNKSTAKFPNMSRALQAVIMASTILSGESLSKMLPCQFDLDNTDTFFQGCLQILDTASFPTLFRPKGELEIAILLRSIVQRGKVTFEQICEVAAMRYKQWKNRELRQRQRANYKRLWSHLPFIRAVLQLMVLVVIEELHQLPRNSEIIHRSAFIKFLKRCLQCSENMESLSSKSKNKWDECSTVGETFVDCVHGYYNEHRHKLVS</sequence>
<dbReference type="InterPro" id="IPR025209">
    <property type="entry name" value="DUF4209"/>
</dbReference>
<dbReference type="STRING" id="50429.A0A2B4SR66"/>
<dbReference type="EMBL" id="LSMT01000024">
    <property type="protein sequence ID" value="PFX32381.1"/>
    <property type="molecule type" value="Genomic_DNA"/>
</dbReference>
<dbReference type="PANTHER" id="PTHR31701">
    <property type="entry name" value="ENDOPLASMIC RETICULUM MEMBRANE-ASSOCIATED RNA DEGRADATION PROTEIN"/>
    <property type="match status" value="1"/>
</dbReference>
<comment type="caution">
    <text evidence="2">The sequence shown here is derived from an EMBL/GenBank/DDBJ whole genome shotgun (WGS) entry which is preliminary data.</text>
</comment>
<dbReference type="OrthoDB" id="49386at2759"/>
<name>A0A2B4SR66_STYPI</name>
<keyword evidence="3" id="KW-1185">Reference proteome</keyword>
<feature type="domain" description="DUF4209" evidence="1">
    <location>
        <begin position="142"/>
        <end position="225"/>
    </location>
</feature>
<reference evidence="3" key="1">
    <citation type="journal article" date="2017" name="bioRxiv">
        <title>Comparative analysis of the genomes of Stylophora pistillata and Acropora digitifera provides evidence for extensive differences between species of corals.</title>
        <authorList>
            <person name="Voolstra C.R."/>
            <person name="Li Y."/>
            <person name="Liew Y.J."/>
            <person name="Baumgarten S."/>
            <person name="Zoccola D."/>
            <person name="Flot J.-F."/>
            <person name="Tambutte S."/>
            <person name="Allemand D."/>
            <person name="Aranda M."/>
        </authorList>
    </citation>
    <scope>NUCLEOTIDE SEQUENCE [LARGE SCALE GENOMIC DNA]</scope>
</reference>
<evidence type="ECO:0000259" key="1">
    <source>
        <dbReference type="Pfam" id="PF13910"/>
    </source>
</evidence>
<dbReference type="PANTHER" id="PTHR31701:SF2">
    <property type="entry name" value="ENDOPLASMIC RETICULUM MEMBRANE-ASSOCIATED RNA DEGRADATION PROTEIN"/>
    <property type="match status" value="1"/>
</dbReference>
<dbReference type="Pfam" id="PF13910">
    <property type="entry name" value="DUF4209"/>
    <property type="match status" value="1"/>
</dbReference>
<protein>
    <submittedName>
        <fullName evidence="2">Endoplasmic reticulum membrane-associated RNA degradation protein</fullName>
    </submittedName>
</protein>
<organism evidence="2 3">
    <name type="scientific">Stylophora pistillata</name>
    <name type="common">Smooth cauliflower coral</name>
    <dbReference type="NCBI Taxonomy" id="50429"/>
    <lineage>
        <taxon>Eukaryota</taxon>
        <taxon>Metazoa</taxon>
        <taxon>Cnidaria</taxon>
        <taxon>Anthozoa</taxon>
        <taxon>Hexacorallia</taxon>
        <taxon>Scleractinia</taxon>
        <taxon>Astrocoeniina</taxon>
        <taxon>Pocilloporidae</taxon>
        <taxon>Stylophora</taxon>
    </lineage>
</organism>
<dbReference type="Proteomes" id="UP000225706">
    <property type="component" value="Unassembled WGS sequence"/>
</dbReference>
<evidence type="ECO:0000313" key="2">
    <source>
        <dbReference type="EMBL" id="PFX32381.1"/>
    </source>
</evidence>
<proteinExistence type="predicted"/>
<dbReference type="InterPro" id="IPR039635">
    <property type="entry name" value="ERMARD"/>
</dbReference>
<gene>
    <name evidence="2" type="primary">ERMARD</name>
    <name evidence="2" type="ORF">AWC38_SpisGene2779</name>
</gene>
<accession>A0A2B4SR66</accession>
<dbReference type="AlphaFoldDB" id="A0A2B4SR66"/>
<evidence type="ECO:0000313" key="3">
    <source>
        <dbReference type="Proteomes" id="UP000225706"/>
    </source>
</evidence>